<sequence>MVTGLRLPVTGQAQGSGSGFKSIRPVQLGYFGRAMKFHLCFDPTQDFHHYATLGRPNEITFLVDDIPIRRYPRKSDATFRPGRCGFMVNMGRVRRGQQRMGSTRQTTGTSPSRRGTLTSRRAGARRTWPRTTCRPVSASPYPSGRLTGEQNRAMQWVQSNHLAYDYCKDYKRDHSLSPECYM</sequence>
<comment type="caution">
    <text evidence="1">The sequence shown here is derived from an EMBL/GenBank/DDBJ whole genome shotgun (WGS) entry which is preliminary data.</text>
</comment>
<proteinExistence type="predicted"/>
<keyword evidence="2" id="KW-1185">Reference proteome</keyword>
<dbReference type="Proteomes" id="UP001057402">
    <property type="component" value="Chromosome 11"/>
</dbReference>
<name>A0ACB9LHQ4_9MYRT</name>
<accession>A0ACB9LHQ4</accession>
<reference evidence="2" key="1">
    <citation type="journal article" date="2023" name="Front. Plant Sci.">
        <title>Chromosomal-level genome assembly of Melastoma candidum provides insights into trichome evolution.</title>
        <authorList>
            <person name="Zhong Y."/>
            <person name="Wu W."/>
            <person name="Sun C."/>
            <person name="Zou P."/>
            <person name="Liu Y."/>
            <person name="Dai S."/>
            <person name="Zhou R."/>
        </authorList>
    </citation>
    <scope>NUCLEOTIDE SEQUENCE [LARGE SCALE GENOMIC DNA]</scope>
</reference>
<protein>
    <submittedName>
        <fullName evidence="1">Uncharacterized protein</fullName>
    </submittedName>
</protein>
<gene>
    <name evidence="1" type="ORF">MLD38_035402</name>
</gene>
<organism evidence="1 2">
    <name type="scientific">Melastoma candidum</name>
    <dbReference type="NCBI Taxonomy" id="119954"/>
    <lineage>
        <taxon>Eukaryota</taxon>
        <taxon>Viridiplantae</taxon>
        <taxon>Streptophyta</taxon>
        <taxon>Embryophyta</taxon>
        <taxon>Tracheophyta</taxon>
        <taxon>Spermatophyta</taxon>
        <taxon>Magnoliopsida</taxon>
        <taxon>eudicotyledons</taxon>
        <taxon>Gunneridae</taxon>
        <taxon>Pentapetalae</taxon>
        <taxon>rosids</taxon>
        <taxon>malvids</taxon>
        <taxon>Myrtales</taxon>
        <taxon>Melastomataceae</taxon>
        <taxon>Melastomatoideae</taxon>
        <taxon>Melastomateae</taxon>
        <taxon>Melastoma</taxon>
    </lineage>
</organism>
<dbReference type="EMBL" id="CM042890">
    <property type="protein sequence ID" value="KAI4310422.1"/>
    <property type="molecule type" value="Genomic_DNA"/>
</dbReference>
<evidence type="ECO:0000313" key="1">
    <source>
        <dbReference type="EMBL" id="KAI4310422.1"/>
    </source>
</evidence>
<evidence type="ECO:0000313" key="2">
    <source>
        <dbReference type="Proteomes" id="UP001057402"/>
    </source>
</evidence>